<reference evidence="1 2" key="1">
    <citation type="submission" date="2014-12" db="EMBL/GenBank/DDBJ databases">
        <title>The genome sequence of Methanohalophilus portucalensis strain FDF1.</title>
        <authorList>
            <person name="Lai M.-C."/>
            <person name="Lai S.-J."/>
        </authorList>
    </citation>
    <scope>NUCLEOTIDE SEQUENCE [LARGE SCALE GENOMIC DNA]</scope>
    <source>
        <strain evidence="1 2">FDF-1</strain>
    </source>
</reference>
<organism evidence="1 2">
    <name type="scientific">Methanohalophilus portucalensis FDF-1</name>
    <dbReference type="NCBI Taxonomy" id="523843"/>
    <lineage>
        <taxon>Archaea</taxon>
        <taxon>Methanobacteriati</taxon>
        <taxon>Methanobacteriota</taxon>
        <taxon>Stenosarchaea group</taxon>
        <taxon>Methanomicrobia</taxon>
        <taxon>Methanosarcinales</taxon>
        <taxon>Methanosarcinaceae</taxon>
        <taxon>Methanohalophilus</taxon>
    </lineage>
</organism>
<dbReference type="Proteomes" id="UP000185713">
    <property type="component" value="Unassembled WGS sequence"/>
</dbReference>
<gene>
    <name evidence="1" type="ORF">MPF_2010</name>
</gene>
<comment type="caution">
    <text evidence="1">The sequence shown here is derived from an EMBL/GenBank/DDBJ whole genome shotgun (WGS) entry which is preliminary data.</text>
</comment>
<dbReference type="EMBL" id="JWTK01000008">
    <property type="protein sequence ID" value="OJH48539.1"/>
    <property type="molecule type" value="Genomic_DNA"/>
</dbReference>
<accession>A0A1L9C1Y2</accession>
<sequence>MKAAFQFNLKRCPFFRFLQTNYFFKADPDYGARVDKYLELDVKEVEKLASMTKEEFAKATEKQIIFDYSCRFHRRKKSDFAVKS</sequence>
<protein>
    <submittedName>
        <fullName evidence="1">Catalase</fullName>
    </submittedName>
</protein>
<evidence type="ECO:0000313" key="1">
    <source>
        <dbReference type="EMBL" id="OJH48539.1"/>
    </source>
</evidence>
<dbReference type="AlphaFoldDB" id="A0A1L9C1Y2"/>
<dbReference type="RefSeq" id="WP_072361816.1">
    <property type="nucleotide sequence ID" value="NZ_RJJH01000002.1"/>
</dbReference>
<proteinExistence type="predicted"/>
<evidence type="ECO:0000313" key="2">
    <source>
        <dbReference type="Proteomes" id="UP000185713"/>
    </source>
</evidence>
<name>A0A1L9C1Y2_9EURY</name>